<keyword evidence="1" id="KW-0472">Membrane</keyword>
<dbReference type="Proteomes" id="UP001601444">
    <property type="component" value="Unassembled WGS sequence"/>
</dbReference>
<evidence type="ECO:0008006" key="4">
    <source>
        <dbReference type="Google" id="ProtNLM"/>
    </source>
</evidence>
<comment type="caution">
    <text evidence="2">The sequence shown here is derived from an EMBL/GenBank/DDBJ whole genome shotgun (WGS) entry which is preliminary data.</text>
</comment>
<evidence type="ECO:0000313" key="3">
    <source>
        <dbReference type="Proteomes" id="UP001601444"/>
    </source>
</evidence>
<gene>
    <name evidence="2" type="ORF">ACFYTF_07450</name>
</gene>
<name>A0ABW6PJX1_9NOCA</name>
<organism evidence="2 3">
    <name type="scientific">Nocardia thailandica</name>
    <dbReference type="NCBI Taxonomy" id="257275"/>
    <lineage>
        <taxon>Bacteria</taxon>
        <taxon>Bacillati</taxon>
        <taxon>Actinomycetota</taxon>
        <taxon>Actinomycetes</taxon>
        <taxon>Mycobacteriales</taxon>
        <taxon>Nocardiaceae</taxon>
        <taxon>Nocardia</taxon>
    </lineage>
</organism>
<keyword evidence="1" id="KW-0812">Transmembrane</keyword>
<dbReference type="EMBL" id="JBIAMX010000003">
    <property type="protein sequence ID" value="MFF0542658.1"/>
    <property type="molecule type" value="Genomic_DNA"/>
</dbReference>
<proteinExistence type="predicted"/>
<feature type="transmembrane region" description="Helical" evidence="1">
    <location>
        <begin position="12"/>
        <end position="33"/>
    </location>
</feature>
<keyword evidence="1" id="KW-1133">Transmembrane helix</keyword>
<feature type="transmembrane region" description="Helical" evidence="1">
    <location>
        <begin position="45"/>
        <end position="62"/>
    </location>
</feature>
<reference evidence="2 3" key="1">
    <citation type="submission" date="2024-10" db="EMBL/GenBank/DDBJ databases">
        <title>The Natural Products Discovery Center: Release of the First 8490 Sequenced Strains for Exploring Actinobacteria Biosynthetic Diversity.</title>
        <authorList>
            <person name="Kalkreuter E."/>
            <person name="Kautsar S.A."/>
            <person name="Yang D."/>
            <person name="Bader C.D."/>
            <person name="Teijaro C.N."/>
            <person name="Fluegel L."/>
            <person name="Davis C.M."/>
            <person name="Simpson J.R."/>
            <person name="Lauterbach L."/>
            <person name="Steele A.D."/>
            <person name="Gui C."/>
            <person name="Meng S."/>
            <person name="Li G."/>
            <person name="Viehrig K."/>
            <person name="Ye F."/>
            <person name="Su P."/>
            <person name="Kiefer A.F."/>
            <person name="Nichols A."/>
            <person name="Cepeda A.J."/>
            <person name="Yan W."/>
            <person name="Fan B."/>
            <person name="Jiang Y."/>
            <person name="Adhikari A."/>
            <person name="Zheng C.-J."/>
            <person name="Schuster L."/>
            <person name="Cowan T.M."/>
            <person name="Smanski M.J."/>
            <person name="Chevrette M.G."/>
            <person name="De Carvalho L.P.S."/>
            <person name="Shen B."/>
        </authorList>
    </citation>
    <scope>NUCLEOTIDE SEQUENCE [LARGE SCALE GENOMIC DNA]</scope>
    <source>
        <strain evidence="2 3">NPDC004045</strain>
    </source>
</reference>
<keyword evidence="3" id="KW-1185">Reference proteome</keyword>
<evidence type="ECO:0000313" key="2">
    <source>
        <dbReference type="EMBL" id="MFF0542658.1"/>
    </source>
</evidence>
<sequence>MADTESVRTGRGPSFSLLITGLLGLAVSVWALLGSPTLPALGIPLGWVLVLGAGITGILLVLSPRKRRRS</sequence>
<evidence type="ECO:0000256" key="1">
    <source>
        <dbReference type="SAM" id="Phobius"/>
    </source>
</evidence>
<dbReference type="RefSeq" id="WP_043647889.1">
    <property type="nucleotide sequence ID" value="NZ_JBIAMX010000003.1"/>
</dbReference>
<protein>
    <recommendedName>
        <fullName evidence="4">DUF2530 domain-containing protein</fullName>
    </recommendedName>
</protein>
<accession>A0ABW6PJX1</accession>